<keyword evidence="1" id="KW-0732">Signal</keyword>
<dbReference type="InterPro" id="IPR036435">
    <property type="entry name" value="Leukocidin/porin_MspA_sf"/>
</dbReference>
<organism evidence="2 3">
    <name type="scientific">Mycobacteroides immunogenum</name>
    <dbReference type="NCBI Taxonomy" id="83262"/>
    <lineage>
        <taxon>Bacteria</taxon>
        <taxon>Bacillati</taxon>
        <taxon>Actinomycetota</taxon>
        <taxon>Actinomycetes</taxon>
        <taxon>Mycobacteriales</taxon>
        <taxon>Mycobacteriaceae</taxon>
        <taxon>Mycobacteroides</taxon>
    </lineage>
</organism>
<dbReference type="RefSeq" id="WP_064630730.1">
    <property type="nucleotide sequence ID" value="NZ_LQYE01000027.1"/>
</dbReference>
<dbReference type="Pfam" id="PF09203">
    <property type="entry name" value="MspA"/>
    <property type="match status" value="1"/>
</dbReference>
<dbReference type="InterPro" id="IPR015286">
    <property type="entry name" value="Porin_fam_mycobact-type"/>
</dbReference>
<accession>A0A179V7S1</accession>
<evidence type="ECO:0000313" key="3">
    <source>
        <dbReference type="Proteomes" id="UP000186919"/>
    </source>
</evidence>
<comment type="caution">
    <text evidence="2">The sequence shown here is derived from an EMBL/GenBank/DDBJ whole genome shotgun (WGS) entry which is preliminary data.</text>
</comment>
<protein>
    <submittedName>
        <fullName evidence="2">MspA family protein</fullName>
    </submittedName>
</protein>
<evidence type="ECO:0000313" key="2">
    <source>
        <dbReference type="EMBL" id="OAT67940.1"/>
    </source>
</evidence>
<evidence type="ECO:0000256" key="1">
    <source>
        <dbReference type="ARBA" id="ARBA00022729"/>
    </source>
</evidence>
<sequence>MMGVNAAPAARSDPVSMAPQLYNKVSDDGWHLSIQIRGEVVNSVPNLAAAANSREAFVTATASATASGGSSPIQESLFILGYQLGCQSDVSAGLVVGGTAGIAGSVGLPSASVGGSVGAAGYVQTILQPGVIVDLPMTNMALNSAGRATLSVDNLHIKADACGGDVNIRSYAYFRISTEAAHTSYAIYGDPIKI</sequence>
<proteinExistence type="predicted"/>
<dbReference type="Gene3D" id="2.60.40.1650">
    <property type="entry name" value="Porin MspA (Ig-like beta-sandwich domain)"/>
    <property type="match status" value="1"/>
</dbReference>
<dbReference type="EMBL" id="LQYE01000027">
    <property type="protein sequence ID" value="OAT67940.1"/>
    <property type="molecule type" value="Genomic_DNA"/>
</dbReference>
<dbReference type="Proteomes" id="UP000186919">
    <property type="component" value="Unassembled WGS sequence"/>
</dbReference>
<dbReference type="SUPFAM" id="SSF56959">
    <property type="entry name" value="Leukocidin-like"/>
    <property type="match status" value="1"/>
</dbReference>
<name>A0A179V7S1_9MYCO</name>
<reference evidence="2 3" key="1">
    <citation type="submission" date="2016-01" db="EMBL/GenBank/DDBJ databases">
        <title>Mycobacterium immunogenum strain CD11_6 genome sequencing and assembly.</title>
        <authorList>
            <person name="Kaur G."/>
            <person name="Nair G.R."/>
            <person name="Mayilraj S."/>
        </authorList>
    </citation>
    <scope>NUCLEOTIDE SEQUENCE [LARGE SCALE GENOMIC DNA]</scope>
    <source>
        <strain evidence="2 3">CD11-6</strain>
    </source>
</reference>
<dbReference type="AlphaFoldDB" id="A0A179V7S1"/>
<gene>
    <name evidence="2" type="ORF">AWB85_08665</name>
</gene>